<dbReference type="InterPro" id="IPR012337">
    <property type="entry name" value="RNaseH-like_sf"/>
</dbReference>
<dbReference type="PANTHER" id="PTHR45749">
    <property type="match status" value="1"/>
</dbReference>
<dbReference type="EnsemblMetazoa" id="XM_029486371.1">
    <property type="protein sequence ID" value="XP_029342231.1"/>
    <property type="gene ID" value="LOC115033572"/>
</dbReference>
<organism evidence="2 3">
    <name type="scientific">Acyrthosiphon pisum</name>
    <name type="common">Pea aphid</name>
    <dbReference type="NCBI Taxonomy" id="7029"/>
    <lineage>
        <taxon>Eukaryota</taxon>
        <taxon>Metazoa</taxon>
        <taxon>Ecdysozoa</taxon>
        <taxon>Arthropoda</taxon>
        <taxon>Hexapoda</taxon>
        <taxon>Insecta</taxon>
        <taxon>Pterygota</taxon>
        <taxon>Neoptera</taxon>
        <taxon>Paraneoptera</taxon>
        <taxon>Hemiptera</taxon>
        <taxon>Sternorrhyncha</taxon>
        <taxon>Aphidomorpha</taxon>
        <taxon>Aphidoidea</taxon>
        <taxon>Aphididae</taxon>
        <taxon>Macrosiphini</taxon>
        <taxon>Acyrthosiphon</taxon>
    </lineage>
</organism>
<accession>A0A8R2JMN6</accession>
<protein>
    <recommendedName>
        <fullName evidence="1">TTF-type domain-containing protein</fullName>
    </recommendedName>
</protein>
<dbReference type="KEGG" id="api:115033572"/>
<dbReference type="GeneID" id="115033572"/>
<dbReference type="PANTHER" id="PTHR45749:SF21">
    <property type="entry name" value="DUF4371 DOMAIN-CONTAINING PROTEIN"/>
    <property type="match status" value="1"/>
</dbReference>
<proteinExistence type="predicted"/>
<evidence type="ECO:0000313" key="2">
    <source>
        <dbReference type="EnsemblMetazoa" id="XP_029342231.1"/>
    </source>
</evidence>
<name>A0A8R2JMN6_ACYPI</name>
<evidence type="ECO:0000313" key="3">
    <source>
        <dbReference type="Proteomes" id="UP000007819"/>
    </source>
</evidence>
<dbReference type="InterPro" id="IPR025398">
    <property type="entry name" value="DUF4371"/>
</dbReference>
<dbReference type="OrthoDB" id="6613966at2759"/>
<keyword evidence="3" id="KW-1185">Reference proteome</keyword>
<dbReference type="InterPro" id="IPR006580">
    <property type="entry name" value="Znf_TTF"/>
</dbReference>
<reference evidence="2" key="2">
    <citation type="submission" date="2022-06" db="UniProtKB">
        <authorList>
            <consortium name="EnsemblMetazoa"/>
        </authorList>
    </citation>
    <scope>IDENTIFICATION</scope>
</reference>
<dbReference type="SUPFAM" id="SSF53098">
    <property type="entry name" value="Ribonuclease H-like"/>
    <property type="match status" value="1"/>
</dbReference>
<reference evidence="3" key="1">
    <citation type="submission" date="2010-06" db="EMBL/GenBank/DDBJ databases">
        <authorList>
            <person name="Jiang H."/>
            <person name="Abraham K."/>
            <person name="Ali S."/>
            <person name="Alsbrooks S.L."/>
            <person name="Anim B.N."/>
            <person name="Anosike U.S."/>
            <person name="Attaway T."/>
            <person name="Bandaranaike D.P."/>
            <person name="Battles P.K."/>
            <person name="Bell S.N."/>
            <person name="Bell A.V."/>
            <person name="Beltran B."/>
            <person name="Bickham C."/>
            <person name="Bustamante Y."/>
            <person name="Caleb T."/>
            <person name="Canada A."/>
            <person name="Cardenas V."/>
            <person name="Carter K."/>
            <person name="Chacko J."/>
            <person name="Chandrabose M.N."/>
            <person name="Chavez D."/>
            <person name="Chavez A."/>
            <person name="Chen L."/>
            <person name="Chu H.-S."/>
            <person name="Claassen K.J."/>
            <person name="Cockrell R."/>
            <person name="Collins M."/>
            <person name="Cooper J.A."/>
            <person name="Cree A."/>
            <person name="Curry S.M."/>
            <person name="Da Y."/>
            <person name="Dao M.D."/>
            <person name="Das B."/>
            <person name="Davila M.-L."/>
            <person name="Davy-Carroll L."/>
            <person name="Denson S."/>
            <person name="Dinh H."/>
            <person name="Ebong V.E."/>
            <person name="Edwards J.R."/>
            <person name="Egan A."/>
            <person name="El-Daye J."/>
            <person name="Escobedo L."/>
            <person name="Fernandez S."/>
            <person name="Fernando P.R."/>
            <person name="Flagg N."/>
            <person name="Forbes L.D."/>
            <person name="Fowler R.G."/>
            <person name="Fu Q."/>
            <person name="Gabisi R.A."/>
            <person name="Ganer J."/>
            <person name="Garbino Pronczuk A."/>
            <person name="Garcia R.M."/>
            <person name="Garner T."/>
            <person name="Garrett T.E."/>
            <person name="Gonzalez D.A."/>
            <person name="Hamid H."/>
            <person name="Hawkins E.S."/>
            <person name="Hirani K."/>
            <person name="Hogues M.E."/>
            <person name="Hollins B."/>
            <person name="Hsiao C.-H."/>
            <person name="Jabil R."/>
            <person name="James M.L."/>
            <person name="Jhangiani S.N."/>
            <person name="Johnson B."/>
            <person name="Johnson Q."/>
            <person name="Joshi V."/>
            <person name="Kalu J.B."/>
            <person name="Kam C."/>
            <person name="Kashfia A."/>
            <person name="Keebler J."/>
            <person name="Kisamo H."/>
            <person name="Kovar C.L."/>
            <person name="Lago L.A."/>
            <person name="Lai C.-Y."/>
            <person name="Laidlaw J."/>
            <person name="Lara F."/>
            <person name="Le T.-K."/>
            <person name="Lee S.L."/>
            <person name="Legall F.H."/>
            <person name="Lemon S.J."/>
            <person name="Lewis L.R."/>
            <person name="Li B."/>
            <person name="Liu Y."/>
            <person name="Liu Y.-S."/>
            <person name="Lopez J."/>
            <person name="Lozado R.J."/>
            <person name="Lu J."/>
            <person name="Madu R.C."/>
            <person name="Maheshwari M."/>
            <person name="Maheshwari R."/>
            <person name="Malloy K."/>
            <person name="Martinez E."/>
            <person name="Mathew T."/>
            <person name="Mercado I.C."/>
            <person name="Mercado C."/>
            <person name="Meyer B."/>
            <person name="Montgomery K."/>
            <person name="Morgan M.B."/>
            <person name="Munidasa M."/>
            <person name="Nazareth L.V."/>
            <person name="Nelson J."/>
            <person name="Ng B.M."/>
            <person name="Nguyen N.B."/>
            <person name="Nguyen P.Q."/>
            <person name="Nguyen T."/>
            <person name="Obregon M."/>
            <person name="Okwuonu G.O."/>
            <person name="Onwere C.G."/>
            <person name="Orozco G."/>
            <person name="Parra A."/>
            <person name="Patel S."/>
            <person name="Patil S."/>
            <person name="Perez A."/>
            <person name="Perez Y."/>
            <person name="Pham C."/>
            <person name="Primus E.L."/>
            <person name="Pu L.-L."/>
            <person name="Puazo M."/>
            <person name="Qin X."/>
            <person name="Quiroz J.B."/>
            <person name="Reese J."/>
            <person name="Richards S."/>
            <person name="Rives C.M."/>
            <person name="Robberts R."/>
            <person name="Ruiz S.J."/>
            <person name="Ruiz M.J."/>
            <person name="Santibanez J."/>
            <person name="Schneider B.W."/>
            <person name="Sisson I."/>
            <person name="Smith M."/>
            <person name="Sodergren E."/>
            <person name="Song X.-Z."/>
            <person name="Song B.B."/>
            <person name="Summersgill H."/>
            <person name="Thelus R."/>
            <person name="Thornton R.D."/>
            <person name="Trejos Z.Y."/>
            <person name="Usmani K."/>
            <person name="Vattathil S."/>
            <person name="Villasana D."/>
            <person name="Walker D.L."/>
            <person name="Wang S."/>
            <person name="Wang K."/>
            <person name="White C.S."/>
            <person name="Williams A.C."/>
            <person name="Williamson J."/>
            <person name="Wilson K."/>
            <person name="Woghiren I.O."/>
            <person name="Woodworth J.R."/>
            <person name="Worley K.C."/>
            <person name="Wright R.A."/>
            <person name="Wu W."/>
            <person name="Young L."/>
            <person name="Zhang L."/>
            <person name="Zhang J."/>
            <person name="Zhu Y."/>
            <person name="Muzny D.M."/>
            <person name="Weinstock G."/>
            <person name="Gibbs R.A."/>
        </authorList>
    </citation>
    <scope>NUCLEOTIDE SEQUENCE [LARGE SCALE GENOMIC DNA]</scope>
    <source>
        <strain evidence="3">LSR1</strain>
    </source>
</reference>
<evidence type="ECO:0000259" key="1">
    <source>
        <dbReference type="SMART" id="SM00597"/>
    </source>
</evidence>
<feature type="domain" description="TTF-type" evidence="1">
    <location>
        <begin position="311"/>
        <end position="419"/>
    </location>
</feature>
<dbReference type="Proteomes" id="UP000007819">
    <property type="component" value="Chromosome A1"/>
</dbReference>
<dbReference type="RefSeq" id="XP_029342231.1">
    <property type="nucleotide sequence ID" value="XM_029486371.1"/>
</dbReference>
<dbReference type="SMART" id="SM00597">
    <property type="entry name" value="ZnF_TTF"/>
    <property type="match status" value="1"/>
</dbReference>
<sequence length="814" mass="92081">MSGNAPYLKNPDQSISPVSVRISSDDVQQKNDSDIMSEIALNLKNPDQSISPVSVKVSSDDEQQNNDLDIMSGNAPYLKNPDQSISPVSVRISSDDVQQKNDSDIMSEIALNLKNPEQSISSVSLTDSSDVVQPKTDLDIVFGNTSDMKFENAESKVENICEKVENNQCIMGVGEQDISLVPTTDHTWLDCVGQFSALLCMLSECNNLLTKVTNVSIPNPISFLTESISMISSVKEKSNEFLNMATSVLTSELSLGNNNGNNNIIDKLLDHDPGKREKVQSSSQRNYLLSLGPFQPKLPRYPINVDIPQGRQRQFNSNWFTEYPYLEYSVHNDSIYCFICGLFPTGPNRSCGETSWTKEGVRTWHKMKSKGKNRKGKLELHFTSKSHQFALNDYSNFILHSNHIDGLLNKEHRKKAINFIQQKEFHKDVIKILFDVSRTLARQGLPFRGDRDEKNGNFNQLVLLLSRHCPVMKTWIEEAKFRPYHVNYMSHNSQNEFISLLALETKKQIVNEVNAAKMYSVMADTTPDLSNRDQMSVCVRYVDSSGKVLERLLELLEVTDKTGKGTAQNICEVLTKNCLDLERIAFQSYDYASSMSGKFQGAQAMLSELVGYHIPYIPCQAHRLNTFVEHSCEASIIVCDLFFTLESLYVFFSSSTKRSITLDKALSNIEGSLKLRNLSKTRWTARAESLRAVWLSFEEIVSVLHEISTKSTIDKKTRIQALGLEKKCLSIDFIICMYFMNHIMYQMKILTETLETKDLNIVDALILIDSSIKSLTETRNNSTLINELIASAKSFCLKLDIDFDGDFNQHHRKD</sequence>
<dbReference type="AlphaFoldDB" id="A0A8R2JMN6"/>
<dbReference type="Pfam" id="PF14291">
    <property type="entry name" value="DUF4371"/>
    <property type="match status" value="1"/>
</dbReference>